<geneLocation type="plasmid" evidence="1 2">
    <name>p_1</name>
</geneLocation>
<evidence type="ECO:0000313" key="2">
    <source>
        <dbReference type="Proteomes" id="UP000515465"/>
    </source>
</evidence>
<gene>
    <name evidence="1" type="ORF">HB778_40675</name>
</gene>
<evidence type="ECO:0000313" key="1">
    <source>
        <dbReference type="EMBL" id="QND62320.1"/>
    </source>
</evidence>
<dbReference type="RefSeq" id="WP_183465697.1">
    <property type="nucleotide sequence ID" value="NZ_CP050299.1"/>
</dbReference>
<name>A0A7G6T6D8_9HYPH</name>
<dbReference type="AlphaFoldDB" id="A0A7G6T6D8"/>
<accession>A0A7G6T6D8</accession>
<organism evidence="1 2">
    <name type="scientific">Mesorhizobium huakuii</name>
    <dbReference type="NCBI Taxonomy" id="28104"/>
    <lineage>
        <taxon>Bacteria</taxon>
        <taxon>Pseudomonadati</taxon>
        <taxon>Pseudomonadota</taxon>
        <taxon>Alphaproteobacteria</taxon>
        <taxon>Hyphomicrobiales</taxon>
        <taxon>Phyllobacteriaceae</taxon>
        <taxon>Mesorhizobium</taxon>
    </lineage>
</organism>
<dbReference type="EMBL" id="CP050299">
    <property type="protein sequence ID" value="QND62320.1"/>
    <property type="molecule type" value="Genomic_DNA"/>
</dbReference>
<reference evidence="2" key="1">
    <citation type="journal article" date="2020" name="Mol. Plant Microbe">
        <title>Rhizobial microsymbionts of the narrowly endemic Oxytropis species growing in Kamchatka are characterized by significant genetic diversity and possess a set of genes that are associated with T3SS and T6SS secretion systems and can affect the development of symbiosis.</title>
        <authorList>
            <person name="Safronova V."/>
            <person name="Guro P."/>
            <person name="Sazanova A."/>
            <person name="Kuznetsova I."/>
            <person name="Belimov A."/>
            <person name="Yakubov V."/>
            <person name="Chirak E."/>
            <person name="Afonin A."/>
            <person name="Gogolev Y."/>
            <person name="Andronov E."/>
            <person name="Tikhonovich I."/>
        </authorList>
    </citation>
    <scope>NUCLEOTIDE SEQUENCE [LARGE SCALE GENOMIC DNA]</scope>
    <source>
        <strain evidence="2">583</strain>
        <plasmid evidence="2">p_1</plasmid>
    </source>
</reference>
<sequence length="144" mass="15338">MPTAPAKAAGATFAYKISYRNIAKDPDGIWAGPALSPSPTGTVTIHEYTLKSAQGDWLISQIWNADCGSATCPTRLVRTSADGKKTVVVDDMMHQVIPPDDPRFAALPKSEAQAAFAKAPFHLSADGKELLNGDLRFEIGGEKP</sequence>
<keyword evidence="1" id="KW-0614">Plasmid</keyword>
<protein>
    <submittedName>
        <fullName evidence="1">Uncharacterized protein</fullName>
    </submittedName>
</protein>
<proteinExistence type="predicted"/>
<dbReference type="Proteomes" id="UP000515465">
    <property type="component" value="Plasmid p_1"/>
</dbReference>